<name>A0A0W0WAE7_9GAMM</name>
<dbReference type="Proteomes" id="UP000054761">
    <property type="component" value="Unassembled WGS sequence"/>
</dbReference>
<keyword evidence="2" id="KW-1185">Reference proteome</keyword>
<dbReference type="Pfam" id="PF07751">
    <property type="entry name" value="Abi_2"/>
    <property type="match status" value="1"/>
</dbReference>
<gene>
    <name evidence="1" type="primary">abiD</name>
    <name evidence="1" type="ORF">Lisr_0837</name>
</gene>
<accession>A0A0W0WAE7</accession>
<dbReference type="OrthoDB" id="5363652at2"/>
<reference evidence="1 2" key="1">
    <citation type="submission" date="2015-11" db="EMBL/GenBank/DDBJ databases">
        <title>Genomic analysis of 38 Legionella species identifies large and diverse effector repertoires.</title>
        <authorList>
            <person name="Burstein D."/>
            <person name="Amaro F."/>
            <person name="Zusman T."/>
            <person name="Lifshitz Z."/>
            <person name="Cohen O."/>
            <person name="Gilbert J.A."/>
            <person name="Pupko T."/>
            <person name="Shuman H.A."/>
            <person name="Segal G."/>
        </authorList>
    </citation>
    <scope>NUCLEOTIDE SEQUENCE [LARGE SCALE GENOMIC DNA]</scope>
    <source>
        <strain evidence="1 2">Bercovier 4</strain>
    </source>
</reference>
<dbReference type="InterPro" id="IPR011664">
    <property type="entry name" value="Abi_system_AbiD/AbiF-like"/>
</dbReference>
<organism evidence="1 2">
    <name type="scientific">Legionella israelensis</name>
    <dbReference type="NCBI Taxonomy" id="454"/>
    <lineage>
        <taxon>Bacteria</taxon>
        <taxon>Pseudomonadati</taxon>
        <taxon>Pseudomonadota</taxon>
        <taxon>Gammaproteobacteria</taxon>
        <taxon>Legionellales</taxon>
        <taxon>Legionellaceae</taxon>
        <taxon>Legionella</taxon>
    </lineage>
</organism>
<proteinExistence type="predicted"/>
<evidence type="ECO:0000313" key="2">
    <source>
        <dbReference type="Proteomes" id="UP000054761"/>
    </source>
</evidence>
<sequence length="319" mass="37839">MRTSAGYLFMNKTHYTNPPLSLHEQIDLLKKRGLQIPDNQNCLHHLSMVSFYRLSAYIRPFEVDHQTHCINPEISFDDVWSLYVFDRELRLLFLDAIERIEVAFRTSLVNVMAERYGAWWYLNADLFKSSWSQTNPRTNRSPNEEFIREVDVLCKQKTAESSIKDYFKKYGSPELPPCWMLFEYLSFGKCTSLFRFLKNRQDKIGISSLFKLHASVVESSIEALRYTRNLCAHHSRLWDRWFVVKPKQFKELQNANCRPGTLKEQIVLIELFHSVVSPSSSWKERLYNLFSQHITSNFPVEMMGFNQDWQEDQMWDSCL</sequence>
<dbReference type="AlphaFoldDB" id="A0A0W0WAE7"/>
<evidence type="ECO:0000313" key="1">
    <source>
        <dbReference type="EMBL" id="KTD29329.1"/>
    </source>
</evidence>
<protein>
    <submittedName>
        <fullName evidence="1">Phage AbiD protein</fullName>
    </submittedName>
</protein>
<dbReference type="EMBL" id="LNYH01000041">
    <property type="protein sequence ID" value="KTD29329.1"/>
    <property type="molecule type" value="Genomic_DNA"/>
</dbReference>
<comment type="caution">
    <text evidence="1">The sequence shown here is derived from an EMBL/GenBank/DDBJ whole genome shotgun (WGS) entry which is preliminary data.</text>
</comment>
<dbReference type="PATRIC" id="fig|454.4.peg.902"/>